<feature type="region of interest" description="Disordered" evidence="1">
    <location>
        <begin position="1"/>
        <end position="35"/>
    </location>
</feature>
<gene>
    <name evidence="2" type="ORF">ENUP19_0047G0211</name>
</gene>
<name>A0ABQ0DBB3_9EUKA</name>
<dbReference type="InterPro" id="IPR027819">
    <property type="entry name" value="C9orf72"/>
</dbReference>
<evidence type="ECO:0008006" key="4">
    <source>
        <dbReference type="Google" id="ProtNLM"/>
    </source>
</evidence>
<keyword evidence="3" id="KW-1185">Reference proteome</keyword>
<dbReference type="PROSITE" id="PS51835">
    <property type="entry name" value="DENN_C9ORF72"/>
    <property type="match status" value="1"/>
</dbReference>
<comment type="caution">
    <text evidence="2">The sequence shown here is derived from an EMBL/GenBank/DDBJ whole genome shotgun (WGS) entry which is preliminary data.</text>
</comment>
<evidence type="ECO:0000256" key="1">
    <source>
        <dbReference type="SAM" id="MobiDB-lite"/>
    </source>
</evidence>
<accession>A0ABQ0DBB3</accession>
<feature type="compositionally biased region" description="Low complexity" evidence="1">
    <location>
        <begin position="1"/>
        <end position="16"/>
    </location>
</feature>
<dbReference type="EMBL" id="BAAFRS010000047">
    <property type="protein sequence ID" value="GAB1220144.1"/>
    <property type="molecule type" value="Genomic_DNA"/>
</dbReference>
<organism evidence="2 3">
    <name type="scientific">Entamoeba nuttalli</name>
    <dbReference type="NCBI Taxonomy" id="412467"/>
    <lineage>
        <taxon>Eukaryota</taxon>
        <taxon>Amoebozoa</taxon>
        <taxon>Evosea</taxon>
        <taxon>Archamoebae</taxon>
        <taxon>Mastigamoebida</taxon>
        <taxon>Entamoebidae</taxon>
        <taxon>Entamoeba</taxon>
    </lineage>
</organism>
<proteinExistence type="predicted"/>
<feature type="compositionally biased region" description="Polar residues" evidence="1">
    <location>
        <begin position="17"/>
        <end position="35"/>
    </location>
</feature>
<dbReference type="Proteomes" id="UP001628156">
    <property type="component" value="Unassembled WGS sequence"/>
</dbReference>
<evidence type="ECO:0000313" key="3">
    <source>
        <dbReference type="Proteomes" id="UP001628156"/>
    </source>
</evidence>
<evidence type="ECO:0000313" key="2">
    <source>
        <dbReference type="EMBL" id="GAB1220144.1"/>
    </source>
</evidence>
<reference evidence="2 3" key="1">
    <citation type="journal article" date="2019" name="PLoS Negl. Trop. Dis.">
        <title>Whole genome sequencing of Entamoeba nuttalli reveals mammalian host-related molecular signatures and a novel octapeptide-repeat surface protein.</title>
        <authorList>
            <person name="Tanaka M."/>
            <person name="Makiuchi T."/>
            <person name="Komiyama T."/>
            <person name="Shiina T."/>
            <person name="Osaki K."/>
            <person name="Tachibana H."/>
        </authorList>
    </citation>
    <scope>NUCLEOTIDE SEQUENCE [LARGE SCALE GENOMIC DNA]</scope>
    <source>
        <strain evidence="2 3">P19-061405</strain>
    </source>
</reference>
<protein>
    <recommendedName>
        <fullName evidence="4">UDENN domain-containing protein</fullName>
    </recommendedName>
</protein>
<sequence>MSFSSNSESWHSFSNSTPISGIQSKTTSPKGKSIKPTTLSSLTKEKFICKDIYEHWGLIWYTYHRTLKIKMKEAFTNVSWKYNRTTTISSQYVSRIVLTTQPDHSTKKIDIGWESKTPNRHSAMELIKFGMNQYFRLLSLNNSIRKSKSMAKTTYIPTRFLFCYGTCQFNGTEVEDVVFSIHFPFFIEKVGGSRASLILTCSLNFPVLPTPLTKNHFFFDTLYDSLNLIIYKFYVTHFSKGNALDFIINEINNLIDSIEKTLVSLTFPKPELLPIENYLPQQTISKQFKDDISFISSAISAHQQTYTTICITSNSKCASAFMNLFEPFNTPIHMGHYYPMFFYPVVLEKPIPLFSIAFTPEIPVESYINFPFPFCIIDPSRRSVQICSALSLPTHFHNRAHELIQWMIQTQKLDKLSVIKIRKVQTSNYQSIVKNARLSNYVMSHISSFFSLSLKQRKMLLLRFSEELGMRGNIFFNSIKYGDVHLDRNCQWIRLFEEIYNCDLEGLTLILASMKLYQPILIPRILWLLQQYEEALKINFI</sequence>